<evidence type="ECO:0008006" key="2">
    <source>
        <dbReference type="Google" id="ProtNLM"/>
    </source>
</evidence>
<gene>
    <name evidence="1" type="ORF">MNBD_ALPHA01-901</name>
</gene>
<dbReference type="InterPro" id="IPR016064">
    <property type="entry name" value="NAD/diacylglycerol_kinase_sf"/>
</dbReference>
<protein>
    <recommendedName>
        <fullName evidence="2">DAGKc domain-containing protein</fullName>
    </recommendedName>
</protein>
<reference evidence="1" key="1">
    <citation type="submission" date="2018-06" db="EMBL/GenBank/DDBJ databases">
        <authorList>
            <person name="Zhirakovskaya E."/>
        </authorList>
    </citation>
    <scope>NUCLEOTIDE SEQUENCE</scope>
</reference>
<organism evidence="1">
    <name type="scientific">hydrothermal vent metagenome</name>
    <dbReference type="NCBI Taxonomy" id="652676"/>
    <lineage>
        <taxon>unclassified sequences</taxon>
        <taxon>metagenomes</taxon>
        <taxon>ecological metagenomes</taxon>
    </lineage>
</organism>
<evidence type="ECO:0000313" key="1">
    <source>
        <dbReference type="EMBL" id="VAV97461.1"/>
    </source>
</evidence>
<sequence length="302" mass="33469">MEKIRDVIANGSGIFHYEVEKHKDIAEALTRFQQAAVAAIVIIGDRALTSATFEHIVEKNLLQGADIPLAILPAGDSDIVAENFGATCSEPHLVLKNLLQRFQKGQLLANVTECPLIKLEGVRGVGYLYGLFFCAGEVVKQKKLFRQKISRKGVLSRLGNWLNILNLVQAAYRDAMGKHRLDDAIRINRNQRGAVVGHFFMVLITTLDKAFCGVFIGQDKRQDMAHFISVENTPKAVLATAKLMFRGNYDGISHVGNVIAEIQHSRIVLQTPFVLDGSYYQADATGELFITVTDSLKFIRLS</sequence>
<proteinExistence type="predicted"/>
<accession>A0A3B0S2Q4</accession>
<dbReference type="AlphaFoldDB" id="A0A3B0S2Q4"/>
<name>A0A3B0S2Q4_9ZZZZ</name>
<dbReference type="SUPFAM" id="SSF111331">
    <property type="entry name" value="NAD kinase/diacylglycerol kinase-like"/>
    <property type="match status" value="1"/>
</dbReference>
<dbReference type="EMBL" id="UOEJ01000088">
    <property type="protein sequence ID" value="VAV97461.1"/>
    <property type="molecule type" value="Genomic_DNA"/>
</dbReference>